<keyword evidence="2" id="KW-1185">Reference proteome</keyword>
<name>A0AAD9YWB1_9LECA</name>
<gene>
    <name evidence="1" type="ORF">OEA41_010375</name>
</gene>
<dbReference type="AlphaFoldDB" id="A0AAD9YWB1"/>
<sequence length="343" mass="34856">MPSNGPDPATYITIRSLTIAIESNAINVAGTILQTGDPGVTIHGMPISLRYLVFVVGSGTEDLAPPQKAARTALPQQPPITIGDQTINVDSNAINIDGTALKPADPGTSIDGTLVSLISSSILVVGTHTQEIAFPQNIAVAAPSYISFGGNRIRLEDNKIALGGSTLSPGHPALTVNGKPISLGSSLLIVATQTTAFPSPNLTAGRSHISFAVQILTIASNELLLVGTTLTPGRSPVTANGTPISLGSSVLVLGTRTTSITLPTAFSSADPGGGGDIGTFILSDLSDIGGGTVVASTQTAGNNGTVNGNNGSVAFTDGAEKRVLPLKRQMAWICAVAIFMVWS</sequence>
<organism evidence="1 2">
    <name type="scientific">Lepraria neglecta</name>
    <dbReference type="NCBI Taxonomy" id="209136"/>
    <lineage>
        <taxon>Eukaryota</taxon>
        <taxon>Fungi</taxon>
        <taxon>Dikarya</taxon>
        <taxon>Ascomycota</taxon>
        <taxon>Pezizomycotina</taxon>
        <taxon>Lecanoromycetes</taxon>
        <taxon>OSLEUM clade</taxon>
        <taxon>Lecanoromycetidae</taxon>
        <taxon>Lecanorales</taxon>
        <taxon>Lecanorineae</taxon>
        <taxon>Stereocaulaceae</taxon>
        <taxon>Lepraria</taxon>
    </lineage>
</organism>
<protein>
    <submittedName>
        <fullName evidence="1">Uncharacterized protein</fullName>
    </submittedName>
</protein>
<comment type="caution">
    <text evidence="1">The sequence shown here is derived from an EMBL/GenBank/DDBJ whole genome shotgun (WGS) entry which is preliminary data.</text>
</comment>
<accession>A0AAD9YWB1</accession>
<dbReference type="Proteomes" id="UP001276659">
    <property type="component" value="Unassembled WGS sequence"/>
</dbReference>
<dbReference type="EMBL" id="JASNWA010000011">
    <property type="protein sequence ID" value="KAK3167249.1"/>
    <property type="molecule type" value="Genomic_DNA"/>
</dbReference>
<proteinExistence type="predicted"/>
<evidence type="ECO:0000313" key="1">
    <source>
        <dbReference type="EMBL" id="KAK3167249.1"/>
    </source>
</evidence>
<evidence type="ECO:0000313" key="2">
    <source>
        <dbReference type="Proteomes" id="UP001276659"/>
    </source>
</evidence>
<reference evidence="1" key="1">
    <citation type="submission" date="2022-11" db="EMBL/GenBank/DDBJ databases">
        <title>Chromosomal genome sequence assembly and mating type (MAT) locus characterization of the leprose asexual lichenized fungus Lepraria neglecta (Nyl.) Erichsen.</title>
        <authorList>
            <person name="Allen J.L."/>
            <person name="Pfeffer B."/>
        </authorList>
    </citation>
    <scope>NUCLEOTIDE SEQUENCE</scope>
    <source>
        <strain evidence="1">Allen 5258</strain>
    </source>
</reference>